<dbReference type="GO" id="GO:0004519">
    <property type="term" value="F:endonuclease activity"/>
    <property type="evidence" value="ECO:0007669"/>
    <property type="project" value="InterPro"/>
</dbReference>
<feature type="domain" description="Mre11 DNA-binding" evidence="1">
    <location>
        <begin position="33"/>
        <end position="163"/>
    </location>
</feature>
<dbReference type="SMART" id="SM01347">
    <property type="entry name" value="Mre11_DNA_bind"/>
    <property type="match status" value="1"/>
</dbReference>
<dbReference type="GO" id="GO:0006302">
    <property type="term" value="P:double-strand break repair"/>
    <property type="evidence" value="ECO:0007669"/>
    <property type="project" value="InterPro"/>
</dbReference>
<protein>
    <recommendedName>
        <fullName evidence="1">Mre11 DNA-binding domain-containing protein</fullName>
    </recommendedName>
</protein>
<keyword evidence="3" id="KW-1185">Reference proteome</keyword>
<dbReference type="OrthoDB" id="30417at2759"/>
<dbReference type="InterPro" id="IPR038487">
    <property type="entry name" value="Mre11_capping_dom"/>
</dbReference>
<dbReference type="InterPro" id="IPR007281">
    <property type="entry name" value="Mre11_DNA-bd"/>
</dbReference>
<evidence type="ECO:0000313" key="3">
    <source>
        <dbReference type="Proteomes" id="UP000266861"/>
    </source>
</evidence>
<sequence>MKFSTDRMVSFGGRCINEKQINITNNDQNNERIIESVYLNGEIGSNCHALVEKYVTDMTIFNWRDCVKRYDVPAITYALNLKVGELRVDYTRESGVFNYRQFGQNFVNRVANNQEILLFHRSGNKKILSSEMDVLENISQAVSDLISECLETLDILNQREEEVPRRRKKATARKKTIVIYNFFIICW</sequence>
<name>A0A397GHW8_9GLOM</name>
<reference evidence="2 3" key="1">
    <citation type="submission" date="2018-08" db="EMBL/GenBank/DDBJ databases">
        <title>Genome and evolution of the arbuscular mycorrhizal fungus Diversispora epigaea (formerly Glomus versiforme) and its bacterial endosymbionts.</title>
        <authorList>
            <person name="Sun X."/>
            <person name="Fei Z."/>
            <person name="Harrison M."/>
        </authorList>
    </citation>
    <scope>NUCLEOTIDE SEQUENCE [LARGE SCALE GENOMIC DNA]</scope>
    <source>
        <strain evidence="2 3">IT104</strain>
    </source>
</reference>
<dbReference type="Pfam" id="PF04152">
    <property type="entry name" value="Mre11_DNA_bind"/>
    <property type="match status" value="1"/>
</dbReference>
<comment type="caution">
    <text evidence="2">The sequence shown here is derived from an EMBL/GenBank/DDBJ whole genome shotgun (WGS) entry which is preliminary data.</text>
</comment>
<dbReference type="GO" id="GO:0030145">
    <property type="term" value="F:manganese ion binding"/>
    <property type="evidence" value="ECO:0007669"/>
    <property type="project" value="InterPro"/>
</dbReference>
<accession>A0A397GHW8</accession>
<proteinExistence type="predicted"/>
<dbReference type="GO" id="GO:0005634">
    <property type="term" value="C:nucleus"/>
    <property type="evidence" value="ECO:0007669"/>
    <property type="project" value="InterPro"/>
</dbReference>
<dbReference type="Proteomes" id="UP000266861">
    <property type="component" value="Unassembled WGS sequence"/>
</dbReference>
<dbReference type="AlphaFoldDB" id="A0A397GHW8"/>
<gene>
    <name evidence="2" type="ORF">Glove_575g46</name>
</gene>
<dbReference type="EMBL" id="PQFF01000485">
    <property type="protein sequence ID" value="RHZ47620.1"/>
    <property type="molecule type" value="Genomic_DNA"/>
</dbReference>
<evidence type="ECO:0000259" key="1">
    <source>
        <dbReference type="SMART" id="SM01347"/>
    </source>
</evidence>
<evidence type="ECO:0000313" key="2">
    <source>
        <dbReference type="EMBL" id="RHZ47620.1"/>
    </source>
</evidence>
<dbReference type="Gene3D" id="3.30.110.110">
    <property type="entry name" value="Mre11, capping domain"/>
    <property type="match status" value="1"/>
</dbReference>
<organism evidence="2 3">
    <name type="scientific">Diversispora epigaea</name>
    <dbReference type="NCBI Taxonomy" id="1348612"/>
    <lineage>
        <taxon>Eukaryota</taxon>
        <taxon>Fungi</taxon>
        <taxon>Fungi incertae sedis</taxon>
        <taxon>Mucoromycota</taxon>
        <taxon>Glomeromycotina</taxon>
        <taxon>Glomeromycetes</taxon>
        <taxon>Diversisporales</taxon>
        <taxon>Diversisporaceae</taxon>
        <taxon>Diversispora</taxon>
    </lineage>
</organism>